<dbReference type="InterPro" id="IPR036736">
    <property type="entry name" value="ACP-like_sf"/>
</dbReference>
<feature type="domain" description="Carrier" evidence="1">
    <location>
        <begin position="1"/>
        <end position="70"/>
    </location>
</feature>
<protein>
    <submittedName>
        <fullName evidence="2">Phosphopantetheine-binding protein</fullName>
    </submittedName>
</protein>
<keyword evidence="3" id="KW-1185">Reference proteome</keyword>
<organism evidence="2 3">
    <name type="scientific">Mesomycoplasma lagogenitalium</name>
    <dbReference type="NCBI Taxonomy" id="171286"/>
    <lineage>
        <taxon>Bacteria</taxon>
        <taxon>Bacillati</taxon>
        <taxon>Mycoplasmatota</taxon>
        <taxon>Mycoplasmoidales</taxon>
        <taxon>Metamycoplasmataceae</taxon>
        <taxon>Mesomycoplasma</taxon>
    </lineage>
</organism>
<reference evidence="2" key="1">
    <citation type="submission" date="2023-04" db="EMBL/GenBank/DDBJ databases">
        <title>Completed genome of Mycoplasma lagogenitalium type strain 12MS.</title>
        <authorList>
            <person name="Spergser J."/>
        </authorList>
    </citation>
    <scope>NUCLEOTIDE SEQUENCE</scope>
    <source>
        <strain evidence="2">12MS</strain>
    </source>
</reference>
<dbReference type="SUPFAM" id="SSF47336">
    <property type="entry name" value="ACP-like"/>
    <property type="match status" value="1"/>
</dbReference>
<dbReference type="Pfam" id="PF00550">
    <property type="entry name" value="PP-binding"/>
    <property type="match status" value="1"/>
</dbReference>
<proteinExistence type="predicted"/>
<dbReference type="InterPro" id="IPR009081">
    <property type="entry name" value="PP-bd_ACP"/>
</dbReference>
<sequence>MNEYVYSKLKKFTKRKFDDNSNVFEIGIDSLDLVEIITESETELNITISDEELLNLKTISDVIKLLESKKNAS</sequence>
<dbReference type="EMBL" id="CP122979">
    <property type="protein sequence ID" value="WGI36392.1"/>
    <property type="molecule type" value="Genomic_DNA"/>
</dbReference>
<gene>
    <name evidence="2" type="ORF">QEG99_02875</name>
</gene>
<dbReference type="RefSeq" id="WP_280101693.1">
    <property type="nucleotide sequence ID" value="NZ_CP122979.1"/>
</dbReference>
<dbReference type="Proteomes" id="UP001179842">
    <property type="component" value="Chromosome"/>
</dbReference>
<name>A0ABY8LT15_9BACT</name>
<accession>A0ABY8LT15</accession>
<evidence type="ECO:0000259" key="1">
    <source>
        <dbReference type="PROSITE" id="PS50075"/>
    </source>
</evidence>
<evidence type="ECO:0000313" key="2">
    <source>
        <dbReference type="EMBL" id="WGI36392.1"/>
    </source>
</evidence>
<dbReference type="PROSITE" id="PS50075">
    <property type="entry name" value="CARRIER"/>
    <property type="match status" value="1"/>
</dbReference>
<evidence type="ECO:0000313" key="3">
    <source>
        <dbReference type="Proteomes" id="UP001179842"/>
    </source>
</evidence>
<dbReference type="Gene3D" id="1.10.1200.10">
    <property type="entry name" value="ACP-like"/>
    <property type="match status" value="1"/>
</dbReference>